<keyword evidence="9" id="KW-1185">Reference proteome</keyword>
<evidence type="ECO:0000256" key="3">
    <source>
        <dbReference type="ARBA" id="ARBA00022801"/>
    </source>
</evidence>
<dbReference type="InterPro" id="IPR033452">
    <property type="entry name" value="GH30_C"/>
</dbReference>
<evidence type="ECO:0000259" key="6">
    <source>
        <dbReference type="Pfam" id="PF02055"/>
    </source>
</evidence>
<organism evidence="8 9">
    <name type="scientific">Chryseolinea soli</name>
    <dbReference type="NCBI Taxonomy" id="2321403"/>
    <lineage>
        <taxon>Bacteria</taxon>
        <taxon>Pseudomonadati</taxon>
        <taxon>Bacteroidota</taxon>
        <taxon>Cytophagia</taxon>
        <taxon>Cytophagales</taxon>
        <taxon>Fulvivirgaceae</taxon>
        <taxon>Chryseolinea</taxon>
    </lineage>
</organism>
<dbReference type="Gene3D" id="2.60.40.1180">
    <property type="entry name" value="Golgi alpha-mannosidase II"/>
    <property type="match status" value="1"/>
</dbReference>
<sequence length="470" mass="50587">MAITTVSCQKDSDPKPGPPVQPAALGKAQVWLTRGDQSSLLAQQSDISISALKDTPTITLDTTVQLQEMEGFGAALTGSSAYLINKKMSASQRSSLLKTLFSETDGIGVSYLRMTIGASDFSLSDYTYDDMPVGQTDYPLDNFSIDKDKEDVVPVLKQILGVQSAVSIMGSPWSPPAWMKTNGSLKGGKLKTDAYDSYAQYFVKYIQAFKNEGITIDAVTPQNEPLYSTASYPCMDMPASDQLNFIKNSLGPAFQSAGVDTKIIAYDHNWDVTDYAISIVNDAGAAQFVAGSAFHAYAGNVSAMSLVHNANPNKGLYFTEISGGGWATDFSDNLQWQMANIFIGTTKNWSKNALLWNLALDENSGPTNNGCANCRGVVTINSTSGTVTKNVEYYAIGHFSKFVRPGAHRVSSTAFDSGTQLDNVAFLNTNGSKVLVVSNSGSSQQTFIVKLGERQFSYTIPGKAVVSIVW</sequence>
<dbReference type="KEGG" id="chk:D4L85_05195"/>
<evidence type="ECO:0000256" key="1">
    <source>
        <dbReference type="ARBA" id="ARBA00005382"/>
    </source>
</evidence>
<feature type="domain" description="Glycosyl hydrolase family 30 TIM-barrel" evidence="6">
    <location>
        <begin position="70"/>
        <end position="403"/>
    </location>
</feature>
<dbReference type="GO" id="GO:0004348">
    <property type="term" value="F:glucosylceramidase activity"/>
    <property type="evidence" value="ECO:0007669"/>
    <property type="project" value="InterPro"/>
</dbReference>
<keyword evidence="4" id="KW-0326">Glycosidase</keyword>
<evidence type="ECO:0000259" key="7">
    <source>
        <dbReference type="Pfam" id="PF17189"/>
    </source>
</evidence>
<dbReference type="OrthoDB" id="9806701at2"/>
<dbReference type="PANTHER" id="PTHR11069">
    <property type="entry name" value="GLUCOSYLCERAMIDASE"/>
    <property type="match status" value="1"/>
</dbReference>
<protein>
    <submittedName>
        <fullName evidence="8">Glucan endo-1,6-beta-glucosidase</fullName>
    </submittedName>
</protein>
<gene>
    <name evidence="8" type="ORF">D4L85_05195</name>
</gene>
<dbReference type="Pfam" id="PF17189">
    <property type="entry name" value="Glyco_hydro_30C"/>
    <property type="match status" value="1"/>
</dbReference>
<evidence type="ECO:0000256" key="2">
    <source>
        <dbReference type="ARBA" id="ARBA00022729"/>
    </source>
</evidence>
<feature type="region of interest" description="Disordered" evidence="5">
    <location>
        <begin position="1"/>
        <end position="21"/>
    </location>
</feature>
<reference evidence="9" key="1">
    <citation type="submission" date="2018-09" db="EMBL/GenBank/DDBJ databases">
        <title>Chryseolinea sp. KIS68-18 isolated from soil.</title>
        <authorList>
            <person name="Weon H.-Y."/>
            <person name="Kwon S.-W."/>
            <person name="Lee S.A."/>
        </authorList>
    </citation>
    <scope>NUCLEOTIDE SEQUENCE [LARGE SCALE GENOMIC DNA]</scope>
    <source>
        <strain evidence="9">KIS68-18</strain>
    </source>
</reference>
<feature type="domain" description="Glycosyl hydrolase family 30 beta sandwich" evidence="7">
    <location>
        <begin position="406"/>
        <end position="468"/>
    </location>
</feature>
<comment type="similarity">
    <text evidence="1 4">Belongs to the glycosyl hydrolase 30 family.</text>
</comment>
<dbReference type="InterPro" id="IPR001139">
    <property type="entry name" value="Glyco_hydro_30"/>
</dbReference>
<dbReference type="EMBL" id="CP032382">
    <property type="protein sequence ID" value="AYB35419.1"/>
    <property type="molecule type" value="Genomic_DNA"/>
</dbReference>
<keyword evidence="2" id="KW-0732">Signal</keyword>
<evidence type="ECO:0000256" key="4">
    <source>
        <dbReference type="RuleBase" id="RU361188"/>
    </source>
</evidence>
<evidence type="ECO:0000313" key="8">
    <source>
        <dbReference type="EMBL" id="AYB35419.1"/>
    </source>
</evidence>
<evidence type="ECO:0000256" key="5">
    <source>
        <dbReference type="SAM" id="MobiDB-lite"/>
    </source>
</evidence>
<dbReference type="SUPFAM" id="SSF51445">
    <property type="entry name" value="(Trans)glycosidases"/>
    <property type="match status" value="1"/>
</dbReference>
<dbReference type="Pfam" id="PF02055">
    <property type="entry name" value="Glyco_hydro_30"/>
    <property type="match status" value="1"/>
</dbReference>
<accession>A0A385SW18</accession>
<keyword evidence="3 4" id="KW-0378">Hydrolase</keyword>
<evidence type="ECO:0000313" key="9">
    <source>
        <dbReference type="Proteomes" id="UP000266183"/>
    </source>
</evidence>
<dbReference type="PANTHER" id="PTHR11069:SF23">
    <property type="entry name" value="LYSOSOMAL ACID GLUCOSYLCERAMIDASE"/>
    <property type="match status" value="1"/>
</dbReference>
<dbReference type="AlphaFoldDB" id="A0A385SW18"/>
<dbReference type="InterPro" id="IPR013780">
    <property type="entry name" value="Glyco_hydro_b"/>
</dbReference>
<dbReference type="Gene3D" id="3.20.20.80">
    <property type="entry name" value="Glycosidases"/>
    <property type="match status" value="1"/>
</dbReference>
<dbReference type="GO" id="GO:0016020">
    <property type="term" value="C:membrane"/>
    <property type="evidence" value="ECO:0007669"/>
    <property type="project" value="GOC"/>
</dbReference>
<dbReference type="GO" id="GO:0006680">
    <property type="term" value="P:glucosylceramide catabolic process"/>
    <property type="evidence" value="ECO:0007669"/>
    <property type="project" value="TreeGrafter"/>
</dbReference>
<dbReference type="InterPro" id="IPR017853">
    <property type="entry name" value="GH"/>
</dbReference>
<dbReference type="Proteomes" id="UP000266183">
    <property type="component" value="Chromosome"/>
</dbReference>
<proteinExistence type="inferred from homology"/>
<dbReference type="InterPro" id="IPR033453">
    <property type="entry name" value="Glyco_hydro_30_TIM-barrel"/>
</dbReference>
<name>A0A385SW18_9BACT</name>